<dbReference type="RefSeq" id="XP_028884789.1">
    <property type="nucleotide sequence ID" value="XM_029023593.1"/>
</dbReference>
<dbReference type="Gene3D" id="1.20.1270.60">
    <property type="entry name" value="Arfaptin homology (AH) domain/BAR domain"/>
    <property type="match status" value="1"/>
</dbReference>
<protein>
    <submittedName>
        <fullName evidence="2">Uncharacterized protein</fullName>
    </submittedName>
</protein>
<dbReference type="Proteomes" id="UP000192257">
    <property type="component" value="Unassembled WGS sequence"/>
</dbReference>
<dbReference type="GeneID" id="39983373"/>
<reference evidence="2 3" key="1">
    <citation type="submission" date="2017-03" db="EMBL/GenBank/DDBJ databases">
        <title>An alternative strategy for trypanosome survival in the mammalian bloodstream revealed through genome and transcriptome analysis of the ubiquitous bovine parasite Trypanosoma (Megatrypanum) theileri.</title>
        <authorList>
            <person name="Kelly S."/>
            <person name="Ivens A."/>
            <person name="Mott A."/>
            <person name="O'Neill E."/>
            <person name="Emms D."/>
            <person name="Macleod O."/>
            <person name="Voorheis P."/>
            <person name="Matthews J."/>
            <person name="Matthews K."/>
            <person name="Carrington M."/>
        </authorList>
    </citation>
    <scope>NUCLEOTIDE SEQUENCE [LARGE SCALE GENOMIC DNA]</scope>
    <source>
        <strain evidence="2">Edinburgh</strain>
    </source>
</reference>
<sequence>MDAIKGLARRTTQSIREKVTHTETSPEDEMLDETSKKVRQFQKTSEVLCVKLIRAASLIEELGKLVKDIGEEYQKVPDLQPDAIKFADDVLEVGNKLIATAQEHQKGLKTQGFDVLNSFMKEVKKLKDAEDTRRKNQLEYDFFRRKVLELRRDPPKDTSRIPRNEQTLENWRVELWRATENNKAICSNLYAEGQRGIDLSVLTLTQVLGSYLGIAGGGFKQQFVNARLPVYPTGPILPPAPLPPNPLPPYQPPLQPGGYGSATYGQPPQPQQGWQQSQPPYAQPTPPAQQQSQNWHQQQQQQQQQQGYQQGHVVQQQKDWTQSQQSWQQPPPTSVEQHDWGQPQPSQSQQQLTQPQVSISGGWQVAEQPVEWKPTPQSLSSSNVTQTHENKLWTLTPIVDEHFKGNGNGNVDGNGNSAHTS</sequence>
<comment type="caution">
    <text evidence="2">The sequence shown here is derived from an EMBL/GenBank/DDBJ whole genome shotgun (WGS) entry which is preliminary data.</text>
</comment>
<organism evidence="2 3">
    <name type="scientific">Trypanosoma theileri</name>
    <dbReference type="NCBI Taxonomy" id="67003"/>
    <lineage>
        <taxon>Eukaryota</taxon>
        <taxon>Discoba</taxon>
        <taxon>Euglenozoa</taxon>
        <taxon>Kinetoplastea</taxon>
        <taxon>Metakinetoplastina</taxon>
        <taxon>Trypanosomatida</taxon>
        <taxon>Trypanosomatidae</taxon>
        <taxon>Trypanosoma</taxon>
    </lineage>
</organism>
<evidence type="ECO:0000256" key="1">
    <source>
        <dbReference type="SAM" id="MobiDB-lite"/>
    </source>
</evidence>
<dbReference type="InterPro" id="IPR027267">
    <property type="entry name" value="AH/BAR_dom_sf"/>
</dbReference>
<dbReference type="OrthoDB" id="278603at2759"/>
<dbReference type="AlphaFoldDB" id="A0A1X0P1Z1"/>
<evidence type="ECO:0000313" key="3">
    <source>
        <dbReference type="Proteomes" id="UP000192257"/>
    </source>
</evidence>
<accession>A0A1X0P1Z1</accession>
<feature type="region of interest" description="Disordered" evidence="1">
    <location>
        <begin position="242"/>
        <end position="386"/>
    </location>
</feature>
<dbReference type="SUPFAM" id="SSF103657">
    <property type="entry name" value="BAR/IMD domain-like"/>
    <property type="match status" value="1"/>
</dbReference>
<feature type="compositionally biased region" description="Pro residues" evidence="1">
    <location>
        <begin position="242"/>
        <end position="255"/>
    </location>
</feature>
<dbReference type="EMBL" id="NBCO01000007">
    <property type="protein sequence ID" value="ORC90723.1"/>
    <property type="molecule type" value="Genomic_DNA"/>
</dbReference>
<evidence type="ECO:0000313" key="2">
    <source>
        <dbReference type="EMBL" id="ORC90723.1"/>
    </source>
</evidence>
<dbReference type="VEuPathDB" id="TriTrypDB:TM35_000071470"/>
<proteinExistence type="predicted"/>
<feature type="compositionally biased region" description="Low complexity" evidence="1">
    <location>
        <begin position="288"/>
        <end position="328"/>
    </location>
</feature>
<feature type="compositionally biased region" description="Polar residues" evidence="1">
    <location>
        <begin position="375"/>
        <end position="386"/>
    </location>
</feature>
<keyword evidence="3" id="KW-1185">Reference proteome</keyword>
<feature type="region of interest" description="Disordered" evidence="1">
    <location>
        <begin position="1"/>
        <end position="31"/>
    </location>
</feature>
<name>A0A1X0P1Z1_9TRYP</name>
<feature type="compositionally biased region" description="Low complexity" evidence="1">
    <location>
        <begin position="271"/>
        <end position="280"/>
    </location>
</feature>
<dbReference type="STRING" id="67003.A0A1X0P1Z1"/>
<feature type="compositionally biased region" description="Low complexity" evidence="1">
    <location>
        <begin position="342"/>
        <end position="358"/>
    </location>
</feature>
<gene>
    <name evidence="2" type="ORF">TM35_000071470</name>
</gene>